<dbReference type="Proteomes" id="UP000800036">
    <property type="component" value="Unassembled WGS sequence"/>
</dbReference>
<organism evidence="3 4">
    <name type="scientific">Bimuria novae-zelandiae CBS 107.79</name>
    <dbReference type="NCBI Taxonomy" id="1447943"/>
    <lineage>
        <taxon>Eukaryota</taxon>
        <taxon>Fungi</taxon>
        <taxon>Dikarya</taxon>
        <taxon>Ascomycota</taxon>
        <taxon>Pezizomycotina</taxon>
        <taxon>Dothideomycetes</taxon>
        <taxon>Pleosporomycetidae</taxon>
        <taxon>Pleosporales</taxon>
        <taxon>Massarineae</taxon>
        <taxon>Didymosphaeriaceae</taxon>
        <taxon>Bimuria</taxon>
    </lineage>
</organism>
<accession>A0A6A5US14</accession>
<name>A0A6A5US14_9PLEO</name>
<dbReference type="EMBL" id="ML976726">
    <property type="protein sequence ID" value="KAF1967973.1"/>
    <property type="molecule type" value="Genomic_DNA"/>
</dbReference>
<dbReference type="Gene3D" id="1.10.510.10">
    <property type="entry name" value="Transferase(Phosphotransferase) domain 1"/>
    <property type="match status" value="1"/>
</dbReference>
<evidence type="ECO:0000313" key="3">
    <source>
        <dbReference type="EMBL" id="KAF1967973.1"/>
    </source>
</evidence>
<feature type="region of interest" description="Disordered" evidence="1">
    <location>
        <begin position="1"/>
        <end position="27"/>
    </location>
</feature>
<reference evidence="3" key="1">
    <citation type="journal article" date="2020" name="Stud. Mycol.">
        <title>101 Dothideomycetes genomes: a test case for predicting lifestyles and emergence of pathogens.</title>
        <authorList>
            <person name="Haridas S."/>
            <person name="Albert R."/>
            <person name="Binder M."/>
            <person name="Bloem J."/>
            <person name="Labutti K."/>
            <person name="Salamov A."/>
            <person name="Andreopoulos B."/>
            <person name="Baker S."/>
            <person name="Barry K."/>
            <person name="Bills G."/>
            <person name="Bluhm B."/>
            <person name="Cannon C."/>
            <person name="Castanera R."/>
            <person name="Culley D."/>
            <person name="Daum C."/>
            <person name="Ezra D."/>
            <person name="Gonzalez J."/>
            <person name="Henrissat B."/>
            <person name="Kuo A."/>
            <person name="Liang C."/>
            <person name="Lipzen A."/>
            <person name="Lutzoni F."/>
            <person name="Magnuson J."/>
            <person name="Mondo S."/>
            <person name="Nolan M."/>
            <person name="Ohm R."/>
            <person name="Pangilinan J."/>
            <person name="Park H.-J."/>
            <person name="Ramirez L."/>
            <person name="Alfaro M."/>
            <person name="Sun H."/>
            <person name="Tritt A."/>
            <person name="Yoshinaga Y."/>
            <person name="Zwiers L.-H."/>
            <person name="Turgeon B."/>
            <person name="Goodwin S."/>
            <person name="Spatafora J."/>
            <person name="Crous P."/>
            <person name="Grigoriev I."/>
        </authorList>
    </citation>
    <scope>NUCLEOTIDE SEQUENCE</scope>
    <source>
        <strain evidence="3">CBS 107.79</strain>
    </source>
</reference>
<dbReference type="SUPFAM" id="SSF56112">
    <property type="entry name" value="Protein kinase-like (PK-like)"/>
    <property type="match status" value="1"/>
</dbReference>
<feature type="region of interest" description="Disordered" evidence="1">
    <location>
        <begin position="252"/>
        <end position="280"/>
    </location>
</feature>
<dbReference type="InterPro" id="IPR000719">
    <property type="entry name" value="Prot_kinase_dom"/>
</dbReference>
<dbReference type="GO" id="GO:0004672">
    <property type="term" value="F:protein kinase activity"/>
    <property type="evidence" value="ECO:0007669"/>
    <property type="project" value="InterPro"/>
</dbReference>
<sequence length="280" mass="31656">MYPVEPISSSNDSLSPEGTAAAAPIADITHRVTRSNSVSKTKTFRDPGRYTAPEQDQIQREKINGRRADIWSFGCVLSEMPTYAIRLDCNMVDESRRRLRSGYKDMRFYDYEARDKDVKPAFFEFVKELEDKKHDRIAPNATWIAETTRLVRYIVVRDPMKRPKADKIRDRLHRIDHAMKSEKRFWLCDSEGGLRLDTSVNSGGAAYSPGPANISARESPTEDLNLNAQPSNVGGDQHLILAGHRRSPSITVSEHGGFCGDNGMDRSHKPRSLNGVDTWF</sequence>
<dbReference type="PROSITE" id="PS50011">
    <property type="entry name" value="PROTEIN_KINASE_DOM"/>
    <property type="match status" value="1"/>
</dbReference>
<feature type="region of interest" description="Disordered" evidence="1">
    <location>
        <begin position="33"/>
        <end position="52"/>
    </location>
</feature>
<evidence type="ECO:0000256" key="1">
    <source>
        <dbReference type="SAM" id="MobiDB-lite"/>
    </source>
</evidence>
<feature type="compositionally biased region" description="Polar residues" evidence="1">
    <location>
        <begin position="7"/>
        <end position="16"/>
    </location>
</feature>
<evidence type="ECO:0000259" key="2">
    <source>
        <dbReference type="PROSITE" id="PS50011"/>
    </source>
</evidence>
<keyword evidence="4" id="KW-1185">Reference proteome</keyword>
<gene>
    <name evidence="3" type="ORF">BU23DRAFT_602552</name>
</gene>
<dbReference type="OrthoDB" id="5986190at2759"/>
<dbReference type="InterPro" id="IPR011009">
    <property type="entry name" value="Kinase-like_dom_sf"/>
</dbReference>
<dbReference type="AlphaFoldDB" id="A0A6A5US14"/>
<proteinExistence type="predicted"/>
<feature type="domain" description="Protein kinase" evidence="2">
    <location>
        <begin position="1"/>
        <end position="180"/>
    </location>
</feature>
<protein>
    <recommendedName>
        <fullName evidence="2">Protein kinase domain-containing protein</fullName>
    </recommendedName>
</protein>
<evidence type="ECO:0000313" key="4">
    <source>
        <dbReference type="Proteomes" id="UP000800036"/>
    </source>
</evidence>
<dbReference type="GO" id="GO:0005524">
    <property type="term" value="F:ATP binding"/>
    <property type="evidence" value="ECO:0007669"/>
    <property type="project" value="InterPro"/>
</dbReference>